<feature type="region of interest" description="Disordered" evidence="1">
    <location>
        <begin position="35"/>
        <end position="270"/>
    </location>
</feature>
<feature type="compositionally biased region" description="Acidic residues" evidence="1">
    <location>
        <begin position="37"/>
        <end position="58"/>
    </location>
</feature>
<evidence type="ECO:0000313" key="4">
    <source>
        <dbReference type="Proteomes" id="UP000722485"/>
    </source>
</evidence>
<name>A0A9P5GXS2_9HYPO</name>
<dbReference type="SUPFAM" id="SSF68906">
    <property type="entry name" value="SAP domain"/>
    <property type="match status" value="1"/>
</dbReference>
<reference evidence="3" key="1">
    <citation type="submission" date="2020-03" db="EMBL/GenBank/DDBJ databases">
        <title>Draft Genome Sequence of Cylindrodendrum hubeiense.</title>
        <authorList>
            <person name="Buettner E."/>
            <person name="Kellner H."/>
        </authorList>
    </citation>
    <scope>NUCLEOTIDE SEQUENCE</scope>
    <source>
        <strain evidence="3">IHI 201604</strain>
    </source>
</reference>
<dbReference type="AlphaFoldDB" id="A0A9P5GXS2"/>
<proteinExistence type="predicted"/>
<comment type="caution">
    <text evidence="3">The sequence shown here is derived from an EMBL/GenBank/DDBJ whole genome shotgun (WGS) entry which is preliminary data.</text>
</comment>
<accession>A0A9P5GXS2</accession>
<evidence type="ECO:0000313" key="3">
    <source>
        <dbReference type="EMBL" id="KAF7538005.1"/>
    </source>
</evidence>
<dbReference type="SMART" id="SM00513">
    <property type="entry name" value="SAP"/>
    <property type="match status" value="1"/>
</dbReference>
<dbReference type="OrthoDB" id="5348404at2759"/>
<dbReference type="EMBL" id="JAANBB010000613">
    <property type="protein sequence ID" value="KAF7538005.1"/>
    <property type="molecule type" value="Genomic_DNA"/>
</dbReference>
<dbReference type="InterPro" id="IPR036361">
    <property type="entry name" value="SAP_dom_sf"/>
</dbReference>
<dbReference type="Proteomes" id="UP000722485">
    <property type="component" value="Unassembled WGS sequence"/>
</dbReference>
<feature type="compositionally biased region" description="Basic and acidic residues" evidence="1">
    <location>
        <begin position="235"/>
        <end position="259"/>
    </location>
</feature>
<sequence>MTDWAKLRVVDLKDELRRRGLPYNGLKGELVARLIEAENEPAQDEPAQDEPEQEDVSVNDESSATEPVESEIEVFEVTAEEPVEDVASKNETKEDQQAPLVPDETEESGTEEGSLPEETKNGISDDAPLASTTGEDAERQPTDPTPADEPMQDAVTETNATNESSISQVIDESIPPPESQESQKRKRRSLTPPPSEEAIARKRARPDDGATNGEIAPQVRLPEDQEIPKVESQPEEMKVDEPTPEKPQESTSHEIRGPRDSPPTKPRDYQQEMDYERDVAPSVHPATSALYIKNFMRPLRPNEVQAHLAKLAMPSGDAVDDDIIVEFFLDQIRTHAFVVFKSTLAASRVRLD</sequence>
<dbReference type="Gene3D" id="1.10.720.30">
    <property type="entry name" value="SAP domain"/>
    <property type="match status" value="1"/>
</dbReference>
<feature type="compositionally biased region" description="Polar residues" evidence="1">
    <location>
        <begin position="155"/>
        <end position="170"/>
    </location>
</feature>
<dbReference type="InterPro" id="IPR003034">
    <property type="entry name" value="SAP_dom"/>
</dbReference>
<organism evidence="3 4">
    <name type="scientific">Cylindrodendrum hubeiense</name>
    <dbReference type="NCBI Taxonomy" id="595255"/>
    <lineage>
        <taxon>Eukaryota</taxon>
        <taxon>Fungi</taxon>
        <taxon>Dikarya</taxon>
        <taxon>Ascomycota</taxon>
        <taxon>Pezizomycotina</taxon>
        <taxon>Sordariomycetes</taxon>
        <taxon>Hypocreomycetidae</taxon>
        <taxon>Hypocreales</taxon>
        <taxon>Nectriaceae</taxon>
        <taxon>Cylindrodendrum</taxon>
    </lineage>
</organism>
<evidence type="ECO:0000259" key="2">
    <source>
        <dbReference type="PROSITE" id="PS50800"/>
    </source>
</evidence>
<dbReference type="PROSITE" id="PS50800">
    <property type="entry name" value="SAP"/>
    <property type="match status" value="1"/>
</dbReference>
<feature type="domain" description="SAP" evidence="2">
    <location>
        <begin position="4"/>
        <end position="38"/>
    </location>
</feature>
<dbReference type="Pfam" id="PF02037">
    <property type="entry name" value="SAP"/>
    <property type="match status" value="1"/>
</dbReference>
<keyword evidence="4" id="KW-1185">Reference proteome</keyword>
<feature type="compositionally biased region" description="Acidic residues" evidence="1">
    <location>
        <begin position="68"/>
        <end position="84"/>
    </location>
</feature>
<protein>
    <recommendedName>
        <fullName evidence="2">SAP domain-containing protein</fullName>
    </recommendedName>
</protein>
<evidence type="ECO:0000256" key="1">
    <source>
        <dbReference type="SAM" id="MobiDB-lite"/>
    </source>
</evidence>
<feature type="compositionally biased region" description="Basic and acidic residues" evidence="1">
    <location>
        <begin position="86"/>
        <end position="96"/>
    </location>
</feature>
<dbReference type="PANTHER" id="PTHR47031">
    <property type="entry name" value="SAP DNA-BINDING DOMAIN-CONTAINING PROTEIN"/>
    <property type="match status" value="1"/>
</dbReference>
<gene>
    <name evidence="3" type="ORF">G7Z17_g12729</name>
</gene>
<dbReference type="PANTHER" id="PTHR47031:SF3">
    <property type="entry name" value="SAP DOMAIN-CONTAINING PROTEIN"/>
    <property type="match status" value="1"/>
</dbReference>